<gene>
    <name evidence="2" type="ORF">PSU4_47040</name>
</gene>
<evidence type="ECO:0000313" key="3">
    <source>
        <dbReference type="Proteomes" id="UP000321685"/>
    </source>
</evidence>
<keyword evidence="3" id="KW-1185">Reference proteome</keyword>
<organism evidence="2 3">
    <name type="scientific">Pseudonocardia sulfidoxydans NBRC 16205</name>
    <dbReference type="NCBI Taxonomy" id="1223511"/>
    <lineage>
        <taxon>Bacteria</taxon>
        <taxon>Bacillati</taxon>
        <taxon>Actinomycetota</taxon>
        <taxon>Actinomycetes</taxon>
        <taxon>Pseudonocardiales</taxon>
        <taxon>Pseudonocardiaceae</taxon>
        <taxon>Pseudonocardia</taxon>
    </lineage>
</organism>
<evidence type="ECO:0000313" key="2">
    <source>
        <dbReference type="EMBL" id="GEL25750.1"/>
    </source>
</evidence>
<reference evidence="2 3" key="1">
    <citation type="submission" date="2019-07" db="EMBL/GenBank/DDBJ databases">
        <title>Whole genome shotgun sequence of Pseudonocardia sulfidoxydans NBRC 16205.</title>
        <authorList>
            <person name="Hosoyama A."/>
            <person name="Uohara A."/>
            <person name="Ohji S."/>
            <person name="Ichikawa N."/>
        </authorList>
    </citation>
    <scope>NUCLEOTIDE SEQUENCE [LARGE SCALE GENOMIC DNA]</scope>
    <source>
        <strain evidence="2 3">NBRC 16205</strain>
    </source>
</reference>
<accession>A0A511DLQ1</accession>
<sequence>MSSTAEQYPGPGERQTAEPDQSDQQMLARCQRRLRQVLPELPDTLDELRLQMQTVRGRDIEVQISDPGIAGLPAGLWSPRPAVAGRAAYDLIWVDRRTSPFARTVVACHEFGHMICEHQLHGAPANPQPLTELAHGLRLTPATITTLIGRCGEPFQPGSPEWRCEREAELTGRILAQHILDPDRDRHPRRLGILAALRSRR</sequence>
<evidence type="ECO:0008006" key="4">
    <source>
        <dbReference type="Google" id="ProtNLM"/>
    </source>
</evidence>
<proteinExistence type="predicted"/>
<comment type="caution">
    <text evidence="2">The sequence shown here is derived from an EMBL/GenBank/DDBJ whole genome shotgun (WGS) entry which is preliminary data.</text>
</comment>
<dbReference type="OrthoDB" id="4144896at2"/>
<dbReference type="EMBL" id="BJVJ01000062">
    <property type="protein sequence ID" value="GEL25750.1"/>
    <property type="molecule type" value="Genomic_DNA"/>
</dbReference>
<feature type="region of interest" description="Disordered" evidence="1">
    <location>
        <begin position="1"/>
        <end position="25"/>
    </location>
</feature>
<dbReference type="Proteomes" id="UP000321685">
    <property type="component" value="Unassembled WGS sequence"/>
</dbReference>
<dbReference type="AlphaFoldDB" id="A0A511DLQ1"/>
<evidence type="ECO:0000256" key="1">
    <source>
        <dbReference type="SAM" id="MobiDB-lite"/>
    </source>
</evidence>
<dbReference type="RefSeq" id="WP_147112504.1">
    <property type="nucleotide sequence ID" value="NZ_BJVJ01000062.1"/>
</dbReference>
<protein>
    <recommendedName>
        <fullName evidence="4">IrrE N-terminal-like domain-containing protein</fullName>
    </recommendedName>
</protein>
<name>A0A511DLQ1_9PSEU</name>